<proteinExistence type="predicted"/>
<dbReference type="InParanoid" id="B8MJ32"/>
<keyword evidence="1" id="KW-0732">Signal</keyword>
<dbReference type="SUPFAM" id="SSF75011">
    <property type="entry name" value="3-carboxy-cis,cis-mucoante lactonizing enzyme"/>
    <property type="match status" value="1"/>
</dbReference>
<dbReference type="AlphaFoldDB" id="B8MJ32"/>
<name>B8MJ32_TALSN</name>
<protein>
    <recommendedName>
        <fullName evidence="4">3-carboxymuconate cyclase</fullName>
    </recommendedName>
</protein>
<dbReference type="EMBL" id="EQ962657">
    <property type="protein sequence ID" value="EED15694.1"/>
    <property type="molecule type" value="Genomic_DNA"/>
</dbReference>
<gene>
    <name evidence="2" type="ORF">TSTA_051300</name>
</gene>
<dbReference type="GeneID" id="8106332"/>
<dbReference type="STRING" id="441959.B8MJ32"/>
<dbReference type="OMA" id="NATCWSS"/>
<keyword evidence="3" id="KW-1185">Reference proteome</keyword>
<reference evidence="3" key="1">
    <citation type="journal article" date="2015" name="Genome Announc.">
        <title>Genome sequence of the AIDS-associated pathogen Penicillium marneffei (ATCC18224) and its near taxonomic relative Talaromyces stipitatus (ATCC10500).</title>
        <authorList>
            <person name="Nierman W.C."/>
            <person name="Fedorova-Abrams N.D."/>
            <person name="Andrianopoulos A."/>
        </authorList>
    </citation>
    <scope>NUCLEOTIDE SEQUENCE [LARGE SCALE GENOMIC DNA]</scope>
    <source>
        <strain evidence="3">ATCC 10500 / CBS 375.48 / QM 6759 / NRRL 1006</strain>
    </source>
</reference>
<sequence length="383" mass="39067">MLFSFKFCIAGALVGLLATAQLLDASCKSWEAPSGAKAIYILNNGDSNSVAAIPIAHNGTLFGGVTRATGGNGGSTVKATGGFNGPDALGSQSSLTVVDSVSKTDPTDLKLVNKPIAVPGQFPVTVAASSKNSLVCVGTTGAQAGVSCASYTPGGLGSMSPLTVFSLNQTTPPSRPLNGVAHTFFSDDEDRLITTVKGDPTTNNTGFVSVLPVENFYSYPGAHDTRSSLNGTAVLFGAAVIPGTSTFLATDASFGAAILQVNSFTNEVLISSKQTIPGQKATCWAAYSKQRGSVFVTDPLVNRLVELSALDSQVITTIDLTNGDSGLIDLKVSGRYVYALSPGNGTTPAAVTVVDSFVGKQIQHFLVGGLGASKSSQGVAVLE</sequence>
<accession>B8MJ32</accession>
<dbReference type="eggNOG" id="ENOG502S2T1">
    <property type="taxonomic scope" value="Eukaryota"/>
</dbReference>
<dbReference type="OrthoDB" id="10006285at2759"/>
<feature type="chain" id="PRO_5002875162" description="3-carboxymuconate cyclase" evidence="1">
    <location>
        <begin position="26"/>
        <end position="383"/>
    </location>
</feature>
<feature type="signal peptide" evidence="1">
    <location>
        <begin position="1"/>
        <end position="25"/>
    </location>
</feature>
<dbReference type="PhylomeDB" id="B8MJ32"/>
<evidence type="ECO:0000313" key="2">
    <source>
        <dbReference type="EMBL" id="EED15694.1"/>
    </source>
</evidence>
<dbReference type="RefSeq" id="XP_002485647.1">
    <property type="nucleotide sequence ID" value="XM_002485602.1"/>
</dbReference>
<evidence type="ECO:0008006" key="4">
    <source>
        <dbReference type="Google" id="ProtNLM"/>
    </source>
</evidence>
<dbReference type="HOGENOM" id="CLU_037887_1_0_1"/>
<dbReference type="Proteomes" id="UP000001745">
    <property type="component" value="Unassembled WGS sequence"/>
</dbReference>
<evidence type="ECO:0000256" key="1">
    <source>
        <dbReference type="SAM" id="SignalP"/>
    </source>
</evidence>
<dbReference type="VEuPathDB" id="FungiDB:TSTA_051300"/>
<organism evidence="2 3">
    <name type="scientific">Talaromyces stipitatus (strain ATCC 10500 / CBS 375.48 / QM 6759 / NRRL 1006)</name>
    <name type="common">Penicillium stipitatum</name>
    <dbReference type="NCBI Taxonomy" id="441959"/>
    <lineage>
        <taxon>Eukaryota</taxon>
        <taxon>Fungi</taxon>
        <taxon>Dikarya</taxon>
        <taxon>Ascomycota</taxon>
        <taxon>Pezizomycotina</taxon>
        <taxon>Eurotiomycetes</taxon>
        <taxon>Eurotiomycetidae</taxon>
        <taxon>Eurotiales</taxon>
        <taxon>Trichocomaceae</taxon>
        <taxon>Talaromyces</taxon>
        <taxon>Talaromyces sect. Talaromyces</taxon>
    </lineage>
</organism>
<evidence type="ECO:0000313" key="3">
    <source>
        <dbReference type="Proteomes" id="UP000001745"/>
    </source>
</evidence>